<sequence>MSWAVGQKVAWNINGFATSLDVHFELVDGERPPVIKPGSRLGARYCGQVSAEVFITPAVGSMPGPLHPILAWWSTLLALSSLARYEPANWAKMIDVNVSPHATAVEHLLDDAIVRIPRMLLSMLTHIDDPG</sequence>
<gene>
    <name evidence="1" type="ORF">KZ829_06385</name>
</gene>
<protein>
    <submittedName>
        <fullName evidence="1">Uncharacterized protein</fullName>
    </submittedName>
</protein>
<dbReference type="RefSeq" id="WP_220142913.1">
    <property type="nucleotide sequence ID" value="NZ_JAHXZI010000003.1"/>
</dbReference>
<keyword evidence="2" id="KW-1185">Reference proteome</keyword>
<dbReference type="EMBL" id="JAHXZI010000003">
    <property type="protein sequence ID" value="MBW6433372.1"/>
    <property type="molecule type" value="Genomic_DNA"/>
</dbReference>
<dbReference type="Pfam" id="PF14175">
    <property type="entry name" value="YaaC"/>
    <property type="match status" value="1"/>
</dbReference>
<reference evidence="1 2" key="1">
    <citation type="journal article" date="2013" name="Antonie Van Leeuwenhoek">
        <title>Actinoplanes hulinensis sp. nov., a novel actinomycete isolated from soybean root (Glycine max (L.) Merr).</title>
        <authorList>
            <person name="Shen Y."/>
            <person name="Liu C."/>
            <person name="Wang X."/>
            <person name="Zhao J."/>
            <person name="Jia F."/>
            <person name="Zhang Y."/>
            <person name="Wang L."/>
            <person name="Yang D."/>
            <person name="Xiang W."/>
        </authorList>
    </citation>
    <scope>NUCLEOTIDE SEQUENCE [LARGE SCALE GENOMIC DNA]</scope>
    <source>
        <strain evidence="1 2">NEAU-M9</strain>
    </source>
</reference>
<dbReference type="Proteomes" id="UP001519863">
    <property type="component" value="Unassembled WGS sequence"/>
</dbReference>
<evidence type="ECO:0000313" key="1">
    <source>
        <dbReference type="EMBL" id="MBW6433372.1"/>
    </source>
</evidence>
<accession>A0ABS7AXF2</accession>
<comment type="caution">
    <text evidence="1">The sequence shown here is derived from an EMBL/GenBank/DDBJ whole genome shotgun (WGS) entry which is preliminary data.</text>
</comment>
<proteinExistence type="predicted"/>
<name>A0ABS7AXF2_9ACTN</name>
<organism evidence="1 2">
    <name type="scientific">Actinoplanes hulinensis</name>
    <dbReference type="NCBI Taxonomy" id="1144547"/>
    <lineage>
        <taxon>Bacteria</taxon>
        <taxon>Bacillati</taxon>
        <taxon>Actinomycetota</taxon>
        <taxon>Actinomycetes</taxon>
        <taxon>Micromonosporales</taxon>
        <taxon>Micromonosporaceae</taxon>
        <taxon>Actinoplanes</taxon>
    </lineage>
</organism>
<dbReference type="InterPro" id="IPR026988">
    <property type="entry name" value="YaaC-like"/>
</dbReference>
<evidence type="ECO:0000313" key="2">
    <source>
        <dbReference type="Proteomes" id="UP001519863"/>
    </source>
</evidence>